<dbReference type="SUPFAM" id="SSF53474">
    <property type="entry name" value="alpha/beta-Hydrolases"/>
    <property type="match status" value="1"/>
</dbReference>
<keyword evidence="3" id="KW-1185">Reference proteome</keyword>
<dbReference type="Pfam" id="PF07859">
    <property type="entry name" value="Abhydrolase_3"/>
    <property type="match status" value="1"/>
</dbReference>
<dbReference type="AlphaFoldDB" id="A0A8J5HQZ0"/>
<dbReference type="InterPro" id="IPR050466">
    <property type="entry name" value="Carboxylest/Gibb_receptor"/>
</dbReference>
<dbReference type="PANTHER" id="PTHR23024">
    <property type="entry name" value="ARYLACETAMIDE DEACETYLASE"/>
    <property type="match status" value="1"/>
</dbReference>
<evidence type="ECO:0000313" key="3">
    <source>
        <dbReference type="Proteomes" id="UP000734854"/>
    </source>
</evidence>
<dbReference type="Proteomes" id="UP000734854">
    <property type="component" value="Unassembled WGS sequence"/>
</dbReference>
<dbReference type="GO" id="GO:0016787">
    <property type="term" value="F:hydrolase activity"/>
    <property type="evidence" value="ECO:0007669"/>
    <property type="project" value="InterPro"/>
</dbReference>
<evidence type="ECO:0000259" key="1">
    <source>
        <dbReference type="Pfam" id="PF07859"/>
    </source>
</evidence>
<evidence type="ECO:0000313" key="2">
    <source>
        <dbReference type="EMBL" id="KAG6525279.1"/>
    </source>
</evidence>
<dbReference type="PANTHER" id="PTHR23024:SF113">
    <property type="entry name" value="CARBOXYLESTERASE 8-RELATED"/>
    <property type="match status" value="1"/>
</dbReference>
<organism evidence="2 3">
    <name type="scientific">Zingiber officinale</name>
    <name type="common">Ginger</name>
    <name type="synonym">Amomum zingiber</name>
    <dbReference type="NCBI Taxonomy" id="94328"/>
    <lineage>
        <taxon>Eukaryota</taxon>
        <taxon>Viridiplantae</taxon>
        <taxon>Streptophyta</taxon>
        <taxon>Embryophyta</taxon>
        <taxon>Tracheophyta</taxon>
        <taxon>Spermatophyta</taxon>
        <taxon>Magnoliopsida</taxon>
        <taxon>Liliopsida</taxon>
        <taxon>Zingiberales</taxon>
        <taxon>Zingiberaceae</taxon>
        <taxon>Zingiber</taxon>
    </lineage>
</organism>
<dbReference type="EMBL" id="JACMSC010000004">
    <property type="protein sequence ID" value="KAG6525279.1"/>
    <property type="molecule type" value="Genomic_DNA"/>
</dbReference>
<comment type="caution">
    <text evidence="2">The sequence shown here is derived from an EMBL/GenBank/DDBJ whole genome shotgun (WGS) entry which is preliminary data.</text>
</comment>
<name>A0A8J5HQZ0_ZINOF</name>
<gene>
    <name evidence="2" type="ORF">ZIOFF_015233</name>
</gene>
<reference evidence="2 3" key="1">
    <citation type="submission" date="2020-08" db="EMBL/GenBank/DDBJ databases">
        <title>Plant Genome Project.</title>
        <authorList>
            <person name="Zhang R.-G."/>
        </authorList>
    </citation>
    <scope>NUCLEOTIDE SEQUENCE [LARGE SCALE GENOMIC DNA]</scope>
    <source>
        <tissue evidence="2">Rhizome</tissue>
    </source>
</reference>
<sequence length="211" mass="22929">MAEHKQKLMNLVKEWDTPIRSGACCVAAISNPDLQAGLLPNKRRKTDKGAIFPLSSSSSDAARLCRDLPLDSARGTGIRLFLPSPSLPPTRSKLPVIVYIHSGGFIIFRISLDTLFWLRAHAMGASAEGNLPFPLTECADFSRCFLMGDSAGATITFHTSLRVAAIQDSLAPLSITGLVLDQPYFGGIERTDSKERLKNGKILSLTENNLM</sequence>
<accession>A0A8J5HQZ0</accession>
<feature type="domain" description="Alpha/beta hydrolase fold-3" evidence="1">
    <location>
        <begin position="113"/>
        <end position="202"/>
    </location>
</feature>
<proteinExistence type="predicted"/>
<dbReference type="InterPro" id="IPR029058">
    <property type="entry name" value="AB_hydrolase_fold"/>
</dbReference>
<dbReference type="InterPro" id="IPR013094">
    <property type="entry name" value="AB_hydrolase_3"/>
</dbReference>
<protein>
    <recommendedName>
        <fullName evidence="1">Alpha/beta hydrolase fold-3 domain-containing protein</fullName>
    </recommendedName>
</protein>
<dbReference type="Gene3D" id="3.40.50.1820">
    <property type="entry name" value="alpha/beta hydrolase"/>
    <property type="match status" value="2"/>
</dbReference>